<evidence type="ECO:0000259" key="2">
    <source>
        <dbReference type="PROSITE" id="PS50835"/>
    </source>
</evidence>
<feature type="domain" description="Ig-like" evidence="2">
    <location>
        <begin position="340"/>
        <end position="429"/>
    </location>
</feature>
<accession>A0A1W6LL82</accession>
<dbReference type="InterPro" id="IPR013320">
    <property type="entry name" value="ConA-like_dom_sf"/>
</dbReference>
<proteinExistence type="predicted"/>
<keyword evidence="1" id="KW-0732">Signal</keyword>
<evidence type="ECO:0000313" key="3">
    <source>
        <dbReference type="EMBL" id="ARN56548.1"/>
    </source>
</evidence>
<dbReference type="Proteomes" id="UP000193334">
    <property type="component" value="Chromosome"/>
</dbReference>
<evidence type="ECO:0000313" key="4">
    <source>
        <dbReference type="Proteomes" id="UP000193334"/>
    </source>
</evidence>
<dbReference type="InterPro" id="IPR007110">
    <property type="entry name" value="Ig-like_dom"/>
</dbReference>
<dbReference type="STRING" id="1941349.STSP1_00931"/>
<dbReference type="Gene3D" id="2.60.120.200">
    <property type="match status" value="1"/>
</dbReference>
<sequence precursor="true">MRKLLLVLALAALPAAAFAFAGINEVITHGGFEEPAVTGTGVWVDIVGWEEKNANGPLDSKLGNDRIPGAEPDNQVLRLKPNFHLSQPTGAPWQAGDLLVLTLNGHEAHWRSDEGKVDEFEVLIVDTENYDDVTGDGILWSETVNVDGTREQGVSSAPDWKENQTFSYLIDTSQFPQEYEGGNLTLRLDALNGVAWADNISLGFSGAAYGASFQQQPGVSGIDVDLSWMAGKDYMNPGSANDVNPAIADQYVYVSNAPGAEPNFVGAVGADPGQVAESTYQVTGLGYDTEYQWQVVEVLDTAVDPIPDIGDGVNELQNASVPEAYIPSEKWSFVTMSDEPVFESISSSPDFPEPGDDVTVSAVIESASSVLASDINWSFGGIPISEHTFTDNQDGTYTTSITVEDVSLADSGEYTCSITGFSQISKTLNIKRMLAHWKMDSDAANWDGTYLLDVCTEDPVAYNADPNDYFSFVDGAIPAQTNQGITWNGQVGGADVPGLNPLSEEGDMTITGWVHYEGNTNGWGVIAAQKISNDVGNYWRIAVQPTRELSVGGAGGSAVSSGTLPLDDWCFIAAVYDSTESGMECSAYIISTDGSEMSAVTDSAGVGDVEETPVFSIGRTSNADEAPANMFGKIDDMRVFNYALSEEEIAQQFYDASNNTICDPDSANPNDVAGPEGLGPDCSVDMYDFAAMADSWLSCSLVPAEVCDM</sequence>
<dbReference type="InterPro" id="IPR013151">
    <property type="entry name" value="Immunoglobulin_dom"/>
</dbReference>
<dbReference type="Pfam" id="PF13385">
    <property type="entry name" value="Laminin_G_3"/>
    <property type="match status" value="1"/>
</dbReference>
<protein>
    <recommendedName>
        <fullName evidence="2">Ig-like domain-containing protein</fullName>
    </recommendedName>
</protein>
<dbReference type="Gene3D" id="2.60.40.10">
    <property type="entry name" value="Immunoglobulins"/>
    <property type="match status" value="1"/>
</dbReference>
<dbReference type="PROSITE" id="PS50835">
    <property type="entry name" value="IG_LIKE"/>
    <property type="match status" value="1"/>
</dbReference>
<reference evidence="4" key="1">
    <citation type="submission" date="2017-04" db="EMBL/GenBank/DDBJ databases">
        <title>Comparative genomics and description of representatives of a novel lineage of planctomycetes thriving in anoxic sediments.</title>
        <authorList>
            <person name="Spring S."/>
            <person name="Bunk B."/>
            <person name="Sproer C."/>
        </authorList>
    </citation>
    <scope>NUCLEOTIDE SEQUENCE [LARGE SCALE GENOMIC DNA]</scope>
    <source>
        <strain evidence="4">ST-PulAB-D4</strain>
    </source>
</reference>
<gene>
    <name evidence="3" type="ORF">STSP1_00931</name>
</gene>
<dbReference type="EMBL" id="CP021023">
    <property type="protein sequence ID" value="ARN56548.1"/>
    <property type="molecule type" value="Genomic_DNA"/>
</dbReference>
<dbReference type="SUPFAM" id="SSF48726">
    <property type="entry name" value="Immunoglobulin"/>
    <property type="match status" value="1"/>
</dbReference>
<dbReference type="InterPro" id="IPR013783">
    <property type="entry name" value="Ig-like_fold"/>
</dbReference>
<organism evidence="3 4">
    <name type="scientific">Sedimentisphaera salicampi</name>
    <dbReference type="NCBI Taxonomy" id="1941349"/>
    <lineage>
        <taxon>Bacteria</taxon>
        <taxon>Pseudomonadati</taxon>
        <taxon>Planctomycetota</taxon>
        <taxon>Phycisphaerae</taxon>
        <taxon>Sedimentisphaerales</taxon>
        <taxon>Sedimentisphaeraceae</taxon>
        <taxon>Sedimentisphaera</taxon>
    </lineage>
</organism>
<feature type="signal peptide" evidence="1">
    <location>
        <begin position="1"/>
        <end position="21"/>
    </location>
</feature>
<evidence type="ECO:0000256" key="1">
    <source>
        <dbReference type="SAM" id="SignalP"/>
    </source>
</evidence>
<dbReference type="InterPro" id="IPR036179">
    <property type="entry name" value="Ig-like_dom_sf"/>
</dbReference>
<dbReference type="CDD" id="cd00096">
    <property type="entry name" value="Ig"/>
    <property type="match status" value="1"/>
</dbReference>
<dbReference type="AlphaFoldDB" id="A0A1W6LL82"/>
<dbReference type="RefSeq" id="WP_085755238.1">
    <property type="nucleotide sequence ID" value="NZ_CP021023.1"/>
</dbReference>
<feature type="chain" id="PRO_5013162283" description="Ig-like domain-containing protein" evidence="1">
    <location>
        <begin position="22"/>
        <end position="709"/>
    </location>
</feature>
<keyword evidence="4" id="KW-1185">Reference proteome</keyword>
<dbReference type="SUPFAM" id="SSF49899">
    <property type="entry name" value="Concanavalin A-like lectins/glucanases"/>
    <property type="match status" value="1"/>
</dbReference>
<dbReference type="Pfam" id="PF00047">
    <property type="entry name" value="ig"/>
    <property type="match status" value="1"/>
</dbReference>
<dbReference type="KEGG" id="pbp:STSP1_00931"/>
<name>A0A1W6LL82_9BACT</name>